<dbReference type="InterPro" id="IPR018146">
    <property type="entry name" value="Glyoxalase_1_CS"/>
</dbReference>
<dbReference type="GO" id="GO:0019243">
    <property type="term" value="P:methylglyoxal catabolic process to D-lactate via S-lactoyl-glutathione"/>
    <property type="evidence" value="ECO:0007669"/>
    <property type="project" value="TreeGrafter"/>
</dbReference>
<dbReference type="PROSITE" id="PS00934">
    <property type="entry name" value="GLYOXALASE_I_1"/>
    <property type="match status" value="1"/>
</dbReference>
<dbReference type="InterPro" id="IPR029068">
    <property type="entry name" value="Glyas_Bleomycin-R_OHBP_Dase"/>
</dbReference>
<sequence length="67" mass="7895">MAESDWPKKDNRRFLHVVYRVGDLEQAIKFYTKSLGFKLLRQRDVPAENTPMLLLDLAMKHPILLLN</sequence>
<dbReference type="PROSITE" id="PS51819">
    <property type="entry name" value="VOC"/>
    <property type="match status" value="1"/>
</dbReference>
<dbReference type="PANTHER" id="PTHR46036">
    <property type="entry name" value="LACTOYLGLUTATHIONE LYASE"/>
    <property type="match status" value="1"/>
</dbReference>
<organism evidence="3 4">
    <name type="scientific">Trifolium subterraneum</name>
    <name type="common">Subterranean clover</name>
    <dbReference type="NCBI Taxonomy" id="3900"/>
    <lineage>
        <taxon>Eukaryota</taxon>
        <taxon>Viridiplantae</taxon>
        <taxon>Streptophyta</taxon>
        <taxon>Embryophyta</taxon>
        <taxon>Tracheophyta</taxon>
        <taxon>Spermatophyta</taxon>
        <taxon>Magnoliopsida</taxon>
        <taxon>eudicotyledons</taxon>
        <taxon>Gunneridae</taxon>
        <taxon>Pentapetalae</taxon>
        <taxon>rosids</taxon>
        <taxon>fabids</taxon>
        <taxon>Fabales</taxon>
        <taxon>Fabaceae</taxon>
        <taxon>Papilionoideae</taxon>
        <taxon>50 kb inversion clade</taxon>
        <taxon>NPAAA clade</taxon>
        <taxon>Hologalegina</taxon>
        <taxon>IRL clade</taxon>
        <taxon>Trifolieae</taxon>
        <taxon>Trifolium</taxon>
    </lineage>
</organism>
<evidence type="ECO:0000259" key="2">
    <source>
        <dbReference type="PROSITE" id="PS51819"/>
    </source>
</evidence>
<accession>A0A2Z6MSE8</accession>
<dbReference type="Proteomes" id="UP000242715">
    <property type="component" value="Unassembled WGS sequence"/>
</dbReference>
<proteinExistence type="predicted"/>
<dbReference type="OrthoDB" id="16820at2759"/>
<dbReference type="SUPFAM" id="SSF54593">
    <property type="entry name" value="Glyoxalase/Bleomycin resistance protein/Dihydroxybiphenyl dioxygenase"/>
    <property type="match status" value="1"/>
</dbReference>
<keyword evidence="4" id="KW-1185">Reference proteome</keyword>
<evidence type="ECO:0000256" key="1">
    <source>
        <dbReference type="ARBA" id="ARBA00022723"/>
    </source>
</evidence>
<dbReference type="GO" id="GO:0005737">
    <property type="term" value="C:cytoplasm"/>
    <property type="evidence" value="ECO:0007669"/>
    <property type="project" value="TreeGrafter"/>
</dbReference>
<dbReference type="AlphaFoldDB" id="A0A2Z6MSE8"/>
<dbReference type="InterPro" id="IPR004360">
    <property type="entry name" value="Glyas_Fos-R_dOase_dom"/>
</dbReference>
<dbReference type="Pfam" id="PF00903">
    <property type="entry name" value="Glyoxalase"/>
    <property type="match status" value="1"/>
</dbReference>
<name>A0A2Z6MSE8_TRISU</name>
<feature type="domain" description="VOC" evidence="2">
    <location>
        <begin position="13"/>
        <end position="67"/>
    </location>
</feature>
<reference evidence="4" key="1">
    <citation type="journal article" date="2017" name="Front. Plant Sci.">
        <title>Climate Clever Clovers: New Paradigm to Reduce the Environmental Footprint of Ruminants by Breeding Low Methanogenic Forages Utilizing Haplotype Variation.</title>
        <authorList>
            <person name="Kaur P."/>
            <person name="Appels R."/>
            <person name="Bayer P.E."/>
            <person name="Keeble-Gagnere G."/>
            <person name="Wang J."/>
            <person name="Hirakawa H."/>
            <person name="Shirasawa K."/>
            <person name="Vercoe P."/>
            <person name="Stefanova K."/>
            <person name="Durmic Z."/>
            <person name="Nichols P."/>
            <person name="Revell C."/>
            <person name="Isobe S.N."/>
            <person name="Edwards D."/>
            <person name="Erskine W."/>
        </authorList>
    </citation>
    <scope>NUCLEOTIDE SEQUENCE [LARGE SCALE GENOMIC DNA]</scope>
    <source>
        <strain evidence="4">cv. Daliak</strain>
    </source>
</reference>
<dbReference type="InterPro" id="IPR037523">
    <property type="entry name" value="VOC_core"/>
</dbReference>
<dbReference type="GO" id="GO:0046872">
    <property type="term" value="F:metal ion binding"/>
    <property type="evidence" value="ECO:0007669"/>
    <property type="project" value="UniProtKB-KW"/>
</dbReference>
<dbReference type="EMBL" id="DF973587">
    <property type="protein sequence ID" value="GAU35348.1"/>
    <property type="molecule type" value="Genomic_DNA"/>
</dbReference>
<dbReference type="GO" id="GO:0004462">
    <property type="term" value="F:lactoylglutathione lyase activity"/>
    <property type="evidence" value="ECO:0007669"/>
    <property type="project" value="InterPro"/>
</dbReference>
<evidence type="ECO:0000313" key="4">
    <source>
        <dbReference type="Proteomes" id="UP000242715"/>
    </source>
</evidence>
<keyword evidence="1" id="KW-0479">Metal-binding</keyword>
<evidence type="ECO:0000313" key="3">
    <source>
        <dbReference type="EMBL" id="GAU35348.1"/>
    </source>
</evidence>
<dbReference type="Gene3D" id="3.10.180.10">
    <property type="entry name" value="2,3-Dihydroxybiphenyl 1,2-Dioxygenase, domain 1"/>
    <property type="match status" value="1"/>
</dbReference>
<gene>
    <name evidence="3" type="ORF">TSUD_337400</name>
</gene>
<dbReference type="PANTHER" id="PTHR46036:SF8">
    <property type="entry name" value="LACTOYLGLUTATHIONE LYASE"/>
    <property type="match status" value="1"/>
</dbReference>
<protein>
    <recommendedName>
        <fullName evidence="2">VOC domain-containing protein</fullName>
    </recommendedName>
</protein>